<dbReference type="Proteomes" id="UP000234254">
    <property type="component" value="Unassembled WGS sequence"/>
</dbReference>
<evidence type="ECO:0008006" key="3">
    <source>
        <dbReference type="Google" id="ProtNLM"/>
    </source>
</evidence>
<name>A0A2I1D5H3_ASPC2</name>
<organism evidence="1 2">
    <name type="scientific">Aspergillus campestris (strain IBT 28561)</name>
    <dbReference type="NCBI Taxonomy" id="1392248"/>
    <lineage>
        <taxon>Eukaryota</taxon>
        <taxon>Fungi</taxon>
        <taxon>Dikarya</taxon>
        <taxon>Ascomycota</taxon>
        <taxon>Pezizomycotina</taxon>
        <taxon>Eurotiomycetes</taxon>
        <taxon>Eurotiomycetidae</taxon>
        <taxon>Eurotiales</taxon>
        <taxon>Aspergillaceae</taxon>
        <taxon>Aspergillus</taxon>
        <taxon>Aspergillus subgen. Circumdati</taxon>
    </lineage>
</organism>
<reference evidence="1" key="1">
    <citation type="submission" date="2016-12" db="EMBL/GenBank/DDBJ databases">
        <title>The genomes of Aspergillus section Nigri reveals drivers in fungal speciation.</title>
        <authorList>
            <consortium name="DOE Joint Genome Institute"/>
            <person name="Vesth T.C."/>
            <person name="Nybo J."/>
            <person name="Theobald S."/>
            <person name="Brandl J."/>
            <person name="Frisvad J.C."/>
            <person name="Nielsen K.F."/>
            <person name="Lyhne E.K."/>
            <person name="Kogle M.E."/>
            <person name="Kuo A."/>
            <person name="Riley R."/>
            <person name="Clum A."/>
            <person name="Nolan M."/>
            <person name="Lipzen A."/>
            <person name="Salamov A."/>
            <person name="Henrissat B."/>
            <person name="Wiebenga A."/>
            <person name="De vries R.P."/>
            <person name="Grigoriev I.V."/>
            <person name="Mortensen U.H."/>
            <person name="Andersen M.R."/>
            <person name="Baker S.E."/>
        </authorList>
    </citation>
    <scope>NUCLEOTIDE SEQUENCE</scope>
    <source>
        <strain evidence="1">IBT 28561</strain>
    </source>
</reference>
<evidence type="ECO:0000313" key="2">
    <source>
        <dbReference type="Proteomes" id="UP000234254"/>
    </source>
</evidence>
<keyword evidence="2" id="KW-1185">Reference proteome</keyword>
<sequence length="564" mass="64878">MGTRGLEIVRFRGRYYIRYNRFDSYFEGLGAQIVASIPANPEEYHKWLESMRAEYAARETALESHVYEIRDGFEPDYSQFREFETLPSEIPRLDDFAEYIYIINLDQEVLTMNHSIHWKLGDIPRQGELWLRAIADSIYQYKLTISLDLCPEKHMASPALAIPERNRTIEYDCCLVTPRTGLAEARKTFLAHLSANVLIQYKDAIINFGMEWSPDSFPFRELAFALVSIASGQARFYSFPARLCNPRTCQSWDCKSDHLYKSPGWLDEKWVGDSAPLLEFGSPSHRPGEPPGASPMETIYWFEDVLVSLALVLDGEAITKAVTWGIEQGRANFQIVVLSLFEVAFAEVSCDDDKKPIVKTSDAVHLSPLRADYCASTHPRTRPELKPGMKIQHQRGERIMQSNCTGTRHRLQSQFPGLAALVNFFEVAANRRAESKSGGILPPELYDRILDFVDYDTWKTCLLVSTVFRSWCLRKYRLDDRIRIVGGPFVRVQKYHEERRASFNFENIQTGKILPMMWLPHHIWMEEYNWIPVIGSDRRALMLDVSLQFEPAGDVPVEADSDDE</sequence>
<dbReference type="RefSeq" id="XP_024693720.1">
    <property type="nucleotide sequence ID" value="XM_024834314.1"/>
</dbReference>
<proteinExistence type="predicted"/>
<gene>
    <name evidence="1" type="ORF">P168DRAFT_252278</name>
</gene>
<accession>A0A2I1D5H3</accession>
<comment type="caution">
    <text evidence="1">The sequence shown here is derived from an EMBL/GenBank/DDBJ whole genome shotgun (WGS) entry which is preliminary data.</text>
</comment>
<dbReference type="VEuPathDB" id="FungiDB:P168DRAFT_252278"/>
<protein>
    <recommendedName>
        <fullName evidence="3">F-box domain-containing protein</fullName>
    </recommendedName>
</protein>
<dbReference type="OrthoDB" id="3938867at2759"/>
<dbReference type="GeneID" id="36541838"/>
<evidence type="ECO:0000313" key="1">
    <source>
        <dbReference type="EMBL" id="PKY05126.1"/>
    </source>
</evidence>
<dbReference type="AlphaFoldDB" id="A0A2I1D5H3"/>
<dbReference type="EMBL" id="MSFM01000005">
    <property type="protein sequence ID" value="PKY05126.1"/>
    <property type="molecule type" value="Genomic_DNA"/>
</dbReference>